<keyword evidence="2" id="KW-1185">Reference proteome</keyword>
<name>A0AA39KPQ0_MICHY</name>
<dbReference type="Proteomes" id="UP001168972">
    <property type="component" value="Unassembled WGS sequence"/>
</dbReference>
<accession>A0AA39KPQ0</accession>
<organism evidence="1 2">
    <name type="scientific">Microctonus hyperodae</name>
    <name type="common">Parasitoid wasp</name>
    <dbReference type="NCBI Taxonomy" id="165561"/>
    <lineage>
        <taxon>Eukaryota</taxon>
        <taxon>Metazoa</taxon>
        <taxon>Ecdysozoa</taxon>
        <taxon>Arthropoda</taxon>
        <taxon>Hexapoda</taxon>
        <taxon>Insecta</taxon>
        <taxon>Pterygota</taxon>
        <taxon>Neoptera</taxon>
        <taxon>Endopterygota</taxon>
        <taxon>Hymenoptera</taxon>
        <taxon>Apocrita</taxon>
        <taxon>Ichneumonoidea</taxon>
        <taxon>Braconidae</taxon>
        <taxon>Euphorinae</taxon>
        <taxon>Microctonus</taxon>
    </lineage>
</organism>
<evidence type="ECO:0000313" key="2">
    <source>
        <dbReference type="Proteomes" id="UP001168972"/>
    </source>
</evidence>
<evidence type="ECO:0000313" key="1">
    <source>
        <dbReference type="EMBL" id="KAK0169194.1"/>
    </source>
</evidence>
<comment type="caution">
    <text evidence="1">The sequence shown here is derived from an EMBL/GenBank/DDBJ whole genome shotgun (WGS) entry which is preliminary data.</text>
</comment>
<reference evidence="1" key="2">
    <citation type="submission" date="2023-03" db="EMBL/GenBank/DDBJ databases">
        <authorList>
            <person name="Inwood S.N."/>
            <person name="Skelly J.G."/>
            <person name="Guhlin J."/>
            <person name="Harrop T.W.R."/>
            <person name="Goldson S.G."/>
            <person name="Dearden P.K."/>
        </authorList>
    </citation>
    <scope>NUCLEOTIDE SEQUENCE</scope>
    <source>
        <strain evidence="1">Lincoln</strain>
        <tissue evidence="1">Whole body</tissue>
    </source>
</reference>
<dbReference type="AlphaFoldDB" id="A0AA39KPQ0"/>
<reference evidence="1" key="1">
    <citation type="journal article" date="2023" name="bioRxiv">
        <title>Scaffold-level genome assemblies of two parasitoid biocontrol wasps reveal the parthenogenesis mechanism and an associated novel virus.</title>
        <authorList>
            <person name="Inwood S."/>
            <person name="Skelly J."/>
            <person name="Guhlin J."/>
            <person name="Harrop T."/>
            <person name="Goldson S."/>
            <person name="Dearden P."/>
        </authorList>
    </citation>
    <scope>NUCLEOTIDE SEQUENCE</scope>
    <source>
        <strain evidence="1">Lincoln</strain>
        <tissue evidence="1">Whole body</tissue>
    </source>
</reference>
<protein>
    <submittedName>
        <fullName evidence="1">Uncharacterized protein</fullName>
    </submittedName>
</protein>
<gene>
    <name evidence="1" type="ORF">PV327_011718</name>
</gene>
<sequence>MYGACGLPSFAAALDTVLTDSAGGSSFQAPRRRRLPCLFRSSVGSQRGSHQPSSAGADSWHSTEASFRLLTHPTYIVAASWHSTEASIR</sequence>
<dbReference type="EMBL" id="JAQQBR010001727">
    <property type="protein sequence ID" value="KAK0169194.1"/>
    <property type="molecule type" value="Genomic_DNA"/>
</dbReference>
<proteinExistence type="predicted"/>